<evidence type="ECO:0000313" key="2">
    <source>
        <dbReference type="EMBL" id="CDN88935.1"/>
    </source>
</evidence>
<reference evidence="3" key="2">
    <citation type="submission" date="2014-11" db="EMBL/GenBank/DDBJ databases">
        <title>Draft genome sequence of Hydrogenophaga intermedia S1.</title>
        <authorList>
            <person name="Gan H.M."/>
            <person name="Chew T.H."/>
            <person name="Stolz A."/>
        </authorList>
    </citation>
    <scope>NUCLEOTIDE SEQUENCE [LARGE SCALE GENOMIC DNA]</scope>
    <source>
        <strain evidence="3">S1</strain>
    </source>
</reference>
<evidence type="ECO:0000256" key="1">
    <source>
        <dbReference type="SAM" id="MobiDB-lite"/>
    </source>
</evidence>
<gene>
    <name evidence="2" type="ORF">BN948_03372</name>
</gene>
<organism evidence="2 3">
    <name type="scientific">Hydrogenophaga intermedia</name>
    <dbReference type="NCBI Taxonomy" id="65786"/>
    <lineage>
        <taxon>Bacteria</taxon>
        <taxon>Pseudomonadati</taxon>
        <taxon>Pseudomonadota</taxon>
        <taxon>Betaproteobacteria</taxon>
        <taxon>Burkholderiales</taxon>
        <taxon>Comamonadaceae</taxon>
        <taxon>Hydrogenophaga</taxon>
    </lineage>
</organism>
<feature type="region of interest" description="Disordered" evidence="1">
    <location>
        <begin position="43"/>
        <end position="68"/>
    </location>
</feature>
<accession>A0A1L1PUE4</accession>
<dbReference type="Proteomes" id="UP000028878">
    <property type="component" value="Unassembled WGS sequence"/>
</dbReference>
<protein>
    <submittedName>
        <fullName evidence="2">Uncharacterized protein</fullName>
    </submittedName>
</protein>
<proteinExistence type="predicted"/>
<feature type="compositionally biased region" description="Basic residues" evidence="1">
    <location>
        <begin position="59"/>
        <end position="68"/>
    </location>
</feature>
<name>A0A1L1PUE4_HYDIT</name>
<dbReference type="RefSeq" id="WP_009515720.1">
    <property type="nucleotide sequence ID" value="NZ_CCAE010000032.1"/>
</dbReference>
<dbReference type="EMBL" id="CCAE010000032">
    <property type="protein sequence ID" value="CDN88935.1"/>
    <property type="molecule type" value="Genomic_DNA"/>
</dbReference>
<sequence>MEALIFMFDVACMTYLCWRVYKLDPKRPRPDDLGYFQYRVHDAHAPAEPPPGKANGKANGRRKERAGA</sequence>
<reference evidence="3" key="1">
    <citation type="submission" date="2014-02" db="EMBL/GenBank/DDBJ databases">
        <authorList>
            <person name="Gan H."/>
        </authorList>
    </citation>
    <scope>NUCLEOTIDE SEQUENCE [LARGE SCALE GENOMIC DNA]</scope>
    <source>
        <strain evidence="3">S1</strain>
    </source>
</reference>
<keyword evidence="3" id="KW-1185">Reference proteome</keyword>
<dbReference type="AlphaFoldDB" id="A0A1L1PUE4"/>
<evidence type="ECO:0000313" key="3">
    <source>
        <dbReference type="Proteomes" id="UP000028878"/>
    </source>
</evidence>